<sequence>MMFQYLLLAFVLLTVQSLPLADLLQQHDALQQHQVPTSDLVYGGTRAKIGDFPSQAYLRFTDTTGYRYMCGGTLISTKYVLTAAHCVVDNVDTVEAFFGTVNIKSPNAVKMYVRDYTLHPNYFMNDTCVGDDIAILELFGHVNLPNTNIQLAKFVKDDEELLKSTKAVISGFGDYKHEGNDTVASDDLLYAEVDLFSFNFCRKAFETGAYGDTMLTPMDMLCAGAKGLGVGKGDSGGPLHVRHNGELYQVGLASFISGGDAETDLRQDKTPAFFTRVSSYCDFIESATKGAAKCGRLNTVDVTSTPAVTLGN</sequence>
<dbReference type="GO" id="GO:0006508">
    <property type="term" value="P:proteolysis"/>
    <property type="evidence" value="ECO:0007669"/>
    <property type="project" value="UniProtKB-KW"/>
</dbReference>
<evidence type="ECO:0000259" key="4">
    <source>
        <dbReference type="PROSITE" id="PS50240"/>
    </source>
</evidence>
<accession>A0A1I7YRS6</accession>
<keyword evidence="2" id="KW-0720">Serine protease</keyword>
<evidence type="ECO:0000313" key="6">
    <source>
        <dbReference type="WBParaSite" id="L893_g1905.t1"/>
    </source>
</evidence>
<dbReference type="InterPro" id="IPR033116">
    <property type="entry name" value="TRYPSIN_SER"/>
</dbReference>
<feature type="chain" id="PRO_5009312535" evidence="3">
    <location>
        <begin position="18"/>
        <end position="312"/>
    </location>
</feature>
<keyword evidence="5" id="KW-1185">Reference proteome</keyword>
<dbReference type="AlphaFoldDB" id="A0A1I7YRS6"/>
<dbReference type="WBParaSite" id="L893_g1905.t1">
    <property type="protein sequence ID" value="L893_g1905.t1"/>
    <property type="gene ID" value="L893_g1905"/>
</dbReference>
<dbReference type="CDD" id="cd00190">
    <property type="entry name" value="Tryp_SPc"/>
    <property type="match status" value="1"/>
</dbReference>
<organism evidence="5 6">
    <name type="scientific">Steinernema glaseri</name>
    <dbReference type="NCBI Taxonomy" id="37863"/>
    <lineage>
        <taxon>Eukaryota</taxon>
        <taxon>Metazoa</taxon>
        <taxon>Ecdysozoa</taxon>
        <taxon>Nematoda</taxon>
        <taxon>Chromadorea</taxon>
        <taxon>Rhabditida</taxon>
        <taxon>Tylenchina</taxon>
        <taxon>Panagrolaimomorpha</taxon>
        <taxon>Strongyloidoidea</taxon>
        <taxon>Steinernematidae</taxon>
        <taxon>Steinernema</taxon>
    </lineage>
</organism>
<name>A0A1I7YRS6_9BILA</name>
<evidence type="ECO:0000313" key="5">
    <source>
        <dbReference type="Proteomes" id="UP000095287"/>
    </source>
</evidence>
<dbReference type="SUPFAM" id="SSF50494">
    <property type="entry name" value="Trypsin-like serine proteases"/>
    <property type="match status" value="1"/>
</dbReference>
<dbReference type="Gene3D" id="2.40.10.10">
    <property type="entry name" value="Trypsin-like serine proteases"/>
    <property type="match status" value="1"/>
</dbReference>
<dbReference type="Proteomes" id="UP000095287">
    <property type="component" value="Unplaced"/>
</dbReference>
<dbReference type="InterPro" id="IPR001254">
    <property type="entry name" value="Trypsin_dom"/>
</dbReference>
<keyword evidence="1" id="KW-1015">Disulfide bond</keyword>
<evidence type="ECO:0000256" key="1">
    <source>
        <dbReference type="ARBA" id="ARBA00023157"/>
    </source>
</evidence>
<protein>
    <submittedName>
        <fullName evidence="6">Peptidase S1 domain-containing protein</fullName>
    </submittedName>
</protein>
<dbReference type="InterPro" id="IPR009003">
    <property type="entry name" value="Peptidase_S1_PA"/>
</dbReference>
<dbReference type="InterPro" id="IPR001314">
    <property type="entry name" value="Peptidase_S1A"/>
</dbReference>
<reference evidence="6" key="1">
    <citation type="submission" date="2016-11" db="UniProtKB">
        <authorList>
            <consortium name="WormBaseParasite"/>
        </authorList>
    </citation>
    <scope>IDENTIFICATION</scope>
</reference>
<keyword evidence="2" id="KW-0645">Protease</keyword>
<proteinExistence type="predicted"/>
<dbReference type="GO" id="GO:0004252">
    <property type="term" value="F:serine-type endopeptidase activity"/>
    <property type="evidence" value="ECO:0007669"/>
    <property type="project" value="InterPro"/>
</dbReference>
<dbReference type="PANTHER" id="PTHR24250:SF27">
    <property type="entry name" value="ELASTASE 2 LIKE"/>
    <property type="match status" value="1"/>
</dbReference>
<dbReference type="PROSITE" id="PS00134">
    <property type="entry name" value="TRYPSIN_HIS"/>
    <property type="match status" value="1"/>
</dbReference>
<keyword evidence="2" id="KW-0378">Hydrolase</keyword>
<dbReference type="InterPro" id="IPR043504">
    <property type="entry name" value="Peptidase_S1_PA_chymotrypsin"/>
</dbReference>
<dbReference type="InterPro" id="IPR018114">
    <property type="entry name" value="TRYPSIN_HIS"/>
</dbReference>
<keyword evidence="3" id="KW-0732">Signal</keyword>
<evidence type="ECO:0000256" key="3">
    <source>
        <dbReference type="SAM" id="SignalP"/>
    </source>
</evidence>
<dbReference type="Pfam" id="PF00089">
    <property type="entry name" value="Trypsin"/>
    <property type="match status" value="1"/>
</dbReference>
<dbReference type="SMART" id="SM00020">
    <property type="entry name" value="Tryp_SPc"/>
    <property type="match status" value="1"/>
</dbReference>
<dbReference type="PROSITE" id="PS50240">
    <property type="entry name" value="TRYPSIN_DOM"/>
    <property type="match status" value="1"/>
</dbReference>
<dbReference type="PRINTS" id="PR00722">
    <property type="entry name" value="CHYMOTRYPSIN"/>
</dbReference>
<feature type="domain" description="Peptidase S1" evidence="4">
    <location>
        <begin position="41"/>
        <end position="289"/>
    </location>
</feature>
<dbReference type="PANTHER" id="PTHR24250">
    <property type="entry name" value="CHYMOTRYPSIN-RELATED"/>
    <property type="match status" value="1"/>
</dbReference>
<feature type="signal peptide" evidence="3">
    <location>
        <begin position="1"/>
        <end position="17"/>
    </location>
</feature>
<evidence type="ECO:0000256" key="2">
    <source>
        <dbReference type="RuleBase" id="RU363034"/>
    </source>
</evidence>
<dbReference type="PROSITE" id="PS00135">
    <property type="entry name" value="TRYPSIN_SER"/>
    <property type="match status" value="1"/>
</dbReference>